<dbReference type="EMBL" id="JAUSUG010000003">
    <property type="protein sequence ID" value="MDQ0253531.1"/>
    <property type="molecule type" value="Genomic_DNA"/>
</dbReference>
<comment type="caution">
    <text evidence="1">The sequence shown here is derived from an EMBL/GenBank/DDBJ whole genome shotgun (WGS) entry which is preliminary data.</text>
</comment>
<name>A0ABT9ZQL1_9BACI</name>
<accession>A0ABT9ZQL1</accession>
<gene>
    <name evidence="1" type="ORF">J2S74_000903</name>
</gene>
<dbReference type="Proteomes" id="UP001230005">
    <property type="component" value="Unassembled WGS sequence"/>
</dbReference>
<dbReference type="InterPro" id="IPR032710">
    <property type="entry name" value="NTF2-like_dom_sf"/>
</dbReference>
<protein>
    <submittedName>
        <fullName evidence="1">Uncharacterized protein</fullName>
    </submittedName>
</protein>
<dbReference type="RefSeq" id="WP_307322332.1">
    <property type="nucleotide sequence ID" value="NZ_JAUSUG010000003.1"/>
</dbReference>
<organism evidence="1 2">
    <name type="scientific">Evansella vedderi</name>
    <dbReference type="NCBI Taxonomy" id="38282"/>
    <lineage>
        <taxon>Bacteria</taxon>
        <taxon>Bacillati</taxon>
        <taxon>Bacillota</taxon>
        <taxon>Bacilli</taxon>
        <taxon>Bacillales</taxon>
        <taxon>Bacillaceae</taxon>
        <taxon>Evansella</taxon>
    </lineage>
</organism>
<evidence type="ECO:0000313" key="1">
    <source>
        <dbReference type="EMBL" id="MDQ0253531.1"/>
    </source>
</evidence>
<dbReference type="SUPFAM" id="SSF54427">
    <property type="entry name" value="NTF2-like"/>
    <property type="match status" value="1"/>
</dbReference>
<evidence type="ECO:0000313" key="2">
    <source>
        <dbReference type="Proteomes" id="UP001230005"/>
    </source>
</evidence>
<sequence length="139" mass="16455">MRRKMLLFLLCTTIFLLGFDLNETEEMKIMATINQMVDSINEKDAQRFISVLNDHFIKETYGNKKYIENNIQKFGNITSVYIYYTSVKSYYAVSYYYLTYEARSGWCSDFNGIILLEKVNNDWKIHSVSEEEINSSQRT</sequence>
<proteinExistence type="predicted"/>
<keyword evidence="2" id="KW-1185">Reference proteome</keyword>
<reference evidence="1 2" key="1">
    <citation type="submission" date="2023-07" db="EMBL/GenBank/DDBJ databases">
        <title>Genomic Encyclopedia of Type Strains, Phase IV (KMG-IV): sequencing the most valuable type-strain genomes for metagenomic binning, comparative biology and taxonomic classification.</title>
        <authorList>
            <person name="Goeker M."/>
        </authorList>
    </citation>
    <scope>NUCLEOTIDE SEQUENCE [LARGE SCALE GENOMIC DNA]</scope>
    <source>
        <strain evidence="1 2">DSM 9768</strain>
    </source>
</reference>